<dbReference type="AlphaFoldDB" id="A0AAP9T0F8"/>
<name>A0AAP9T0F8_9GAMM</name>
<dbReference type="Proteomes" id="UP000509761">
    <property type="component" value="Chromosome"/>
</dbReference>
<reference evidence="1 2" key="1">
    <citation type="submission" date="2019-12" db="EMBL/GenBank/DDBJ databases">
        <title>Genome sequencing and assembly of endphytes of Porphyra tenera.</title>
        <authorList>
            <person name="Park J.M."/>
            <person name="Shin R."/>
            <person name="Jo S.H."/>
        </authorList>
    </citation>
    <scope>NUCLEOTIDE SEQUENCE [LARGE SCALE GENOMIC DNA]</scope>
    <source>
        <strain evidence="1 2">GPM3</strain>
    </source>
</reference>
<accession>A0AAP9T0F8</accession>
<proteinExistence type="predicted"/>
<dbReference type="RefSeq" id="WP_089691671.1">
    <property type="nucleotide sequence ID" value="NZ_CP054580.1"/>
</dbReference>
<evidence type="ECO:0000313" key="2">
    <source>
        <dbReference type="Proteomes" id="UP000509761"/>
    </source>
</evidence>
<sequence length="214" mass="23657">MTKTGMAKRTPQLNAQGPRIDRQAIWETLRGMHAKGLAITTVEVSLLMPDAVRQGRVRDYLNGLEKGGYLARIDVPRKSGEPVQYTLIKDVGVEAPRVRKDGSTPTGGLGREQMWRTLKIVGDCTARELADAATTPKVEIAETTANEYLRFLAAAEYVAIIRPGTPGVMTRYRLVSSRWTGPRAPMIQRTKQLYDPNTGEVVYCRVTKTEGGEP</sequence>
<keyword evidence="2" id="KW-1185">Reference proteome</keyword>
<dbReference type="EMBL" id="CP054580">
    <property type="protein sequence ID" value="QKS24762.1"/>
    <property type="molecule type" value="Genomic_DNA"/>
</dbReference>
<protein>
    <submittedName>
        <fullName evidence="1">Uncharacterized protein</fullName>
    </submittedName>
</protein>
<organism evidence="1 2">
    <name type="scientific">Vreelandella titanicae</name>
    <dbReference type="NCBI Taxonomy" id="664683"/>
    <lineage>
        <taxon>Bacteria</taxon>
        <taxon>Pseudomonadati</taxon>
        <taxon>Pseudomonadota</taxon>
        <taxon>Gammaproteobacteria</taxon>
        <taxon>Oceanospirillales</taxon>
        <taxon>Halomonadaceae</taxon>
        <taxon>Vreelandella</taxon>
    </lineage>
</organism>
<gene>
    <name evidence="1" type="ORF">FX987_02544</name>
</gene>
<evidence type="ECO:0000313" key="1">
    <source>
        <dbReference type="EMBL" id="QKS24762.1"/>
    </source>
</evidence>